<sequence>MKKLNFKKNTAQTPSPLERAGVRILILLGFVAFVSFSAQNTTAPPSGISSTENYVYSRTYLDSTKTSNTSTKQVQSVGYFDGLGRPKQSIGIKATATGQDFVTTIPYDSFGRQVDSYFPAPMSSKSGGIQTGVEGAAATAYSDTNPFSHKVLEASPLDRIQQQIDPGSAWQTKPVSFLYEANSATDVIKFTTTTTWNSGATSSTLVNAGFYAAATLYKNTVADEDGNISIEFKNGEGQTLLVRKYDGINPSPVDTYYVYNEFNQLAFVIPPMAVANPNAYLDSLCYQYHYDGKNRLVEKKLPGKGWERMVYDKQDRLVMTQDSNMGVGAQWLVTKYDQFGRVVYTGITTYMPITRSYIQSIFDNQTDATLSKNNETLSPTGFVMNGLTVNYTNVNYPTNLSKVLSVNYYDTYPAGTPTFDNILAQTSPQLLTATYTTDGRSTKSLPLASFVKDIEDDDWTKNYSFYDTKGRAFATYSINHLGGYTKTESLLDFAGIAQKTYTFQKRLSSSAEVQIRERFVYNAFNNVLEKHYHQVNTQPEELLTDNHYNELGQLAYKNVGNVLGSPLQKEDYSYNIRGWMTGINDPSNLGSDLFAYRINYQNPLPISSTNPIKPTAKYNGNISQIDWITSSEGTLKRYNYDYDKLNRLLSGKYLEPNTVVPEKNYFNESLTYDKNGNIMSLDRFSLPAQGSTTAQHIDQLSYTYAGNQATSIIDGTGNYLGYSGGSYYGANLKYDANGNLTSSINSQVSGIAYNFLNLPNIVSRYGPPMYYTYRADGTKVKKIYYSTTTDYLDGFQYVTNGTAAAVLQFIPTAEGYYDFTKNAYIYNYVDHLGNVRLSYTKNSSTGVPDILDRSDYYPFGLKQASSSTTTANAAYNYKYQGQELQETGFYSFKWRNYMPDVGRFFNVDPLAEKYPYNSTYAFQENKMGLGRELEGLELSYTYPVSLNSYANSFVPYLKASAKSAIKSVGKAAGKVADFLSDTSTYVKGAAILGGAVGVVTEDPPLVSESVELYNYGDKMSTTATYAKSASLITKGKVKDAAVELAKEQVQGKIGNKIDKIKKISDVSKMVTKEVANRVVDKGAEKVENKKKEIEPR</sequence>
<keyword evidence="1" id="KW-0472">Membrane</keyword>
<evidence type="ECO:0000313" key="4">
    <source>
        <dbReference type="Proteomes" id="UP000236738"/>
    </source>
</evidence>
<evidence type="ECO:0000259" key="2">
    <source>
        <dbReference type="Pfam" id="PF20041"/>
    </source>
</evidence>
<dbReference type="OrthoDB" id="2972467at2"/>
<dbReference type="PANTHER" id="PTHR32305:SF15">
    <property type="entry name" value="PROTEIN RHSA-RELATED"/>
    <property type="match status" value="1"/>
</dbReference>
<dbReference type="PANTHER" id="PTHR32305">
    <property type="match status" value="1"/>
</dbReference>
<gene>
    <name evidence="3" type="ORF">SAMN05421847_2140</name>
</gene>
<dbReference type="NCBIfam" id="TIGR03696">
    <property type="entry name" value="Rhs_assc_core"/>
    <property type="match status" value="1"/>
</dbReference>
<keyword evidence="4" id="KW-1185">Reference proteome</keyword>
<keyword evidence="1" id="KW-1133">Transmembrane helix</keyword>
<protein>
    <submittedName>
        <fullName evidence="3">RHS repeat-associated core domain-containing protein</fullName>
    </submittedName>
</protein>
<name>A0A1H5ZPE3_9FLAO</name>
<dbReference type="InterPro" id="IPR045619">
    <property type="entry name" value="DUF6443"/>
</dbReference>
<accession>A0A1H5ZPE3</accession>
<keyword evidence="1" id="KW-0812">Transmembrane</keyword>
<feature type="transmembrane region" description="Helical" evidence="1">
    <location>
        <begin position="20"/>
        <end position="38"/>
    </location>
</feature>
<evidence type="ECO:0000313" key="3">
    <source>
        <dbReference type="EMBL" id="SEG38423.1"/>
    </source>
</evidence>
<dbReference type="InterPro" id="IPR050708">
    <property type="entry name" value="T6SS_VgrG/RHS"/>
</dbReference>
<dbReference type="Gene3D" id="2.180.10.10">
    <property type="entry name" value="RHS repeat-associated core"/>
    <property type="match status" value="1"/>
</dbReference>
<dbReference type="InterPro" id="IPR022385">
    <property type="entry name" value="Rhs_assc_core"/>
</dbReference>
<dbReference type="RefSeq" id="WP_103914022.1">
    <property type="nucleotide sequence ID" value="NZ_FNUS01000005.1"/>
</dbReference>
<dbReference type="Proteomes" id="UP000236738">
    <property type="component" value="Unassembled WGS sequence"/>
</dbReference>
<dbReference type="Pfam" id="PF20041">
    <property type="entry name" value="DUF6443"/>
    <property type="match status" value="1"/>
</dbReference>
<reference evidence="4" key="1">
    <citation type="submission" date="2016-10" db="EMBL/GenBank/DDBJ databases">
        <authorList>
            <person name="Varghese N."/>
            <person name="Submissions S."/>
        </authorList>
    </citation>
    <scope>NUCLEOTIDE SEQUENCE [LARGE SCALE GENOMIC DNA]</scope>
    <source>
        <strain evidence="4">DSM 21580</strain>
    </source>
</reference>
<dbReference type="EMBL" id="FNUS01000005">
    <property type="protein sequence ID" value="SEG38423.1"/>
    <property type="molecule type" value="Genomic_DNA"/>
</dbReference>
<evidence type="ECO:0000256" key="1">
    <source>
        <dbReference type="SAM" id="Phobius"/>
    </source>
</evidence>
<proteinExistence type="predicted"/>
<feature type="domain" description="DUF6443" evidence="2">
    <location>
        <begin position="59"/>
        <end position="173"/>
    </location>
</feature>
<organism evidence="3 4">
    <name type="scientific">Halpernia humi</name>
    <dbReference type="NCBI Taxonomy" id="493375"/>
    <lineage>
        <taxon>Bacteria</taxon>
        <taxon>Pseudomonadati</taxon>
        <taxon>Bacteroidota</taxon>
        <taxon>Flavobacteriia</taxon>
        <taxon>Flavobacteriales</taxon>
        <taxon>Weeksellaceae</taxon>
        <taxon>Chryseobacterium group</taxon>
        <taxon>Halpernia</taxon>
    </lineage>
</organism>
<dbReference type="AlphaFoldDB" id="A0A1H5ZPE3"/>